<dbReference type="AlphaFoldDB" id="A0A507QUW4"/>
<dbReference type="SMART" id="SM00355">
    <property type="entry name" value="ZnF_C2H2"/>
    <property type="match status" value="3"/>
</dbReference>
<feature type="domain" description="C2H2-type" evidence="2">
    <location>
        <begin position="199"/>
        <end position="229"/>
    </location>
</feature>
<evidence type="ECO:0000256" key="1">
    <source>
        <dbReference type="SAM" id="MobiDB-lite"/>
    </source>
</evidence>
<dbReference type="EMBL" id="VIFY01000069">
    <property type="protein sequence ID" value="TQB72116.1"/>
    <property type="molecule type" value="Genomic_DNA"/>
</dbReference>
<protein>
    <recommendedName>
        <fullName evidence="2">C2H2-type domain-containing protein</fullName>
    </recommendedName>
</protein>
<evidence type="ECO:0000259" key="2">
    <source>
        <dbReference type="SMART" id="SM00355"/>
    </source>
</evidence>
<dbReference type="OrthoDB" id="4501248at2759"/>
<dbReference type="Proteomes" id="UP000319663">
    <property type="component" value="Unassembled WGS sequence"/>
</dbReference>
<evidence type="ECO:0000313" key="4">
    <source>
        <dbReference type="Proteomes" id="UP000319663"/>
    </source>
</evidence>
<organism evidence="3 4">
    <name type="scientific">Monascus purpureus</name>
    <name type="common">Red mold</name>
    <name type="synonym">Monascus anka</name>
    <dbReference type="NCBI Taxonomy" id="5098"/>
    <lineage>
        <taxon>Eukaryota</taxon>
        <taxon>Fungi</taxon>
        <taxon>Dikarya</taxon>
        <taxon>Ascomycota</taxon>
        <taxon>Pezizomycotina</taxon>
        <taxon>Eurotiomycetes</taxon>
        <taxon>Eurotiomycetidae</taxon>
        <taxon>Eurotiales</taxon>
        <taxon>Aspergillaceae</taxon>
        <taxon>Monascus</taxon>
    </lineage>
</organism>
<evidence type="ECO:0000313" key="3">
    <source>
        <dbReference type="EMBL" id="TQB72116.1"/>
    </source>
</evidence>
<accession>A0A507QUW4</accession>
<reference evidence="3 4" key="1">
    <citation type="submission" date="2019-06" db="EMBL/GenBank/DDBJ databases">
        <title>Wine fermentation using esterase from Monascus purpureus.</title>
        <authorList>
            <person name="Geng C."/>
            <person name="Zhang Y."/>
        </authorList>
    </citation>
    <scope>NUCLEOTIDE SEQUENCE [LARGE SCALE GENOMIC DNA]</scope>
    <source>
        <strain evidence="3">HQ1</strain>
    </source>
</reference>
<name>A0A507QUW4_MONPU</name>
<feature type="domain" description="C2H2-type" evidence="2">
    <location>
        <begin position="235"/>
        <end position="261"/>
    </location>
</feature>
<dbReference type="InterPro" id="IPR013087">
    <property type="entry name" value="Znf_C2H2_type"/>
</dbReference>
<sequence length="789" mass="87382">MELSDDAEGHVDYLSLPYCFLDGNLPQIPVSDTTSSFVQDTFSRHRISVSSNSTAGPPDVPKLSDLDYDTIDVVRNQLNDQTNDLLGTGNGVIPLPDSFDDLLMDGLPSSSQTATALGPLSFENPLHSPFNKPRLDPDDVARFVNETLVKFNQAELSRMKFLLQDIQTRIESILHPRTEIETKSARSHVSPRSDSGIWYICVLCECNQSGGGRSYKTAGALKRHVRDEHTPQFKYNCPYRFGCDWLTHRRDKVHEHLRNKHGHRGRLSAAQIGKLEQRMPLPKSCPICSEPVGTWEELFQCIASHCRRTEGDRLNGNANRRGGNGGGRGGNSNGYQSWNSPGSGFGEMGNSSTFGKNSHTDSRSNTGSGSRFTPYGRHQSESSQSVNQDLGLEAADEIEQEPCSHANRNHPLAEMSGPLRHVQPTGSLVTKASRTIQTSKDELPTSSSPSRPNIILGKMSLHGGIHLPSLRSGSGRSLSDKSLMWEQLDAVKQQCTTCGHIIDGCPRCGLLKQLPGICHFCVNSSPILIWSRMSQYLRNHDTFQDFACSGTPNSVLSTLRVHETVYQVSQVLCSSSHRLTDPRDTGSRLETWPAKGLLYVDGSWVLKQGTLGSFDGRLLMLSYGSIFSLQLPLSWERAIEISIPFSDSPPQLSGTLSPRQKRRRNLALRRRLQYIARMLHLCATFTKTYSTAETKRITLPSDKPDQQSLDKCSLITNLRVLDFNSSILRLFSYIKCMLTYGDATPLSALDHQTSLAAILFGMMMVLADTSTSPASAGWNDVLLLRHFTI</sequence>
<feature type="compositionally biased region" description="Gly residues" evidence="1">
    <location>
        <begin position="322"/>
        <end position="332"/>
    </location>
</feature>
<feature type="region of interest" description="Disordered" evidence="1">
    <location>
        <begin position="310"/>
        <end position="387"/>
    </location>
</feature>
<keyword evidence="4" id="KW-1185">Reference proteome</keyword>
<proteinExistence type="predicted"/>
<feature type="domain" description="C2H2-type" evidence="2">
    <location>
        <begin position="283"/>
        <end position="305"/>
    </location>
</feature>
<comment type="caution">
    <text evidence="3">The sequence shown here is derived from an EMBL/GenBank/DDBJ whole genome shotgun (WGS) entry which is preliminary data.</text>
</comment>
<gene>
    <name evidence="3" type="ORF">MPDQ_007016</name>
</gene>
<feature type="compositionally biased region" description="Polar residues" evidence="1">
    <location>
        <begin position="349"/>
        <end position="371"/>
    </location>
</feature>